<evidence type="ECO:0000256" key="1">
    <source>
        <dbReference type="ARBA" id="ARBA00008645"/>
    </source>
</evidence>
<comment type="caution">
    <text evidence="4">The sequence shown here is derived from an EMBL/GenBank/DDBJ whole genome shotgun (WGS) entry which is preliminary data.</text>
</comment>
<dbReference type="Pfam" id="PF00561">
    <property type="entry name" value="Abhydrolase_1"/>
    <property type="match status" value="1"/>
</dbReference>
<evidence type="ECO:0000313" key="4">
    <source>
        <dbReference type="EMBL" id="CAH2355797.1"/>
    </source>
</evidence>
<dbReference type="EMBL" id="CAKXYY010000034">
    <property type="protein sequence ID" value="CAH2355797.1"/>
    <property type="molecule type" value="Genomic_DNA"/>
</dbReference>
<dbReference type="AlphaFoldDB" id="A0A9P0W1N2"/>
<protein>
    <submittedName>
        <fullName evidence="4">Probable alcohol acetyltransferase</fullName>
    </submittedName>
</protein>
<proteinExistence type="inferred from homology"/>
<dbReference type="GO" id="GO:0005739">
    <property type="term" value="C:mitochondrion"/>
    <property type="evidence" value="ECO:0007669"/>
    <property type="project" value="TreeGrafter"/>
</dbReference>
<keyword evidence="5" id="KW-1185">Reference proteome</keyword>
<organism evidence="4 5">
    <name type="scientific">[Candida] railenensis</name>
    <dbReference type="NCBI Taxonomy" id="45579"/>
    <lineage>
        <taxon>Eukaryota</taxon>
        <taxon>Fungi</taxon>
        <taxon>Dikarya</taxon>
        <taxon>Ascomycota</taxon>
        <taxon>Saccharomycotina</taxon>
        <taxon>Pichiomycetes</taxon>
        <taxon>Debaryomycetaceae</taxon>
        <taxon>Kurtzmaniella</taxon>
    </lineage>
</organism>
<dbReference type="Gene3D" id="3.40.50.1820">
    <property type="entry name" value="alpha/beta hydrolase"/>
    <property type="match status" value="1"/>
</dbReference>
<dbReference type="InterPro" id="IPR000073">
    <property type="entry name" value="AB_hydrolase_1"/>
</dbReference>
<comment type="similarity">
    <text evidence="1">Belongs to the AB hydrolase superfamily.</text>
</comment>
<dbReference type="OrthoDB" id="8119704at2759"/>
<dbReference type="GO" id="GO:0052689">
    <property type="term" value="F:carboxylic ester hydrolase activity"/>
    <property type="evidence" value="ECO:0007669"/>
    <property type="project" value="TreeGrafter"/>
</dbReference>
<gene>
    <name evidence="4" type="ORF">CLIB1423_34S00430</name>
</gene>
<dbReference type="PANTHER" id="PTHR46118:SF4">
    <property type="entry name" value="PROTEIN ABHD11"/>
    <property type="match status" value="1"/>
</dbReference>
<reference evidence="4" key="1">
    <citation type="submission" date="2022-03" db="EMBL/GenBank/DDBJ databases">
        <authorList>
            <person name="Legras J.-L."/>
            <person name="Devillers H."/>
            <person name="Grondin C."/>
        </authorList>
    </citation>
    <scope>NUCLEOTIDE SEQUENCE</scope>
    <source>
        <strain evidence="4">CLIB 1423</strain>
    </source>
</reference>
<dbReference type="InterPro" id="IPR029058">
    <property type="entry name" value="AB_hydrolase_fold"/>
</dbReference>
<name>A0A9P0W1N2_9ASCO</name>
<accession>A0A9P0W1N2</accession>
<evidence type="ECO:0000256" key="2">
    <source>
        <dbReference type="ARBA" id="ARBA00022801"/>
    </source>
</evidence>
<evidence type="ECO:0000313" key="5">
    <source>
        <dbReference type="Proteomes" id="UP000837801"/>
    </source>
</evidence>
<sequence>MLRLARRYATCNLPTIPKVPLVSEKFTAKNFTPTDKRTVLFLHGFLGSKKNYRTIGKTISRATGIDVIGLDLRNHGHSKHALPFDYQSLAKDVEEFIRHEQLSDLVIIGHSMGAKTGMYVALQNPDLVSSLVVVDNTPDFTPLDDSFRDKLKALYEIEQLKIPTDTKQKDISSKVDEVFDKYGMTSIMRTFLLSNLDKSHKYVRFINPNYCFLSNKVIDILSEWPTEDLEGKRYDGPVLVVRSTQSGFIPSLEPFTKYFQNIKLVDFDASHYIVTEKGKEFLEEILQHLNSNKSIEPK</sequence>
<dbReference type="Proteomes" id="UP000837801">
    <property type="component" value="Unassembled WGS sequence"/>
</dbReference>
<keyword evidence="2" id="KW-0378">Hydrolase</keyword>
<evidence type="ECO:0000259" key="3">
    <source>
        <dbReference type="Pfam" id="PF00561"/>
    </source>
</evidence>
<dbReference type="SUPFAM" id="SSF53474">
    <property type="entry name" value="alpha/beta-Hydrolases"/>
    <property type="match status" value="1"/>
</dbReference>
<feature type="domain" description="AB hydrolase-1" evidence="3">
    <location>
        <begin position="38"/>
        <end position="276"/>
    </location>
</feature>
<dbReference type="PANTHER" id="PTHR46118">
    <property type="entry name" value="PROTEIN ABHD11"/>
    <property type="match status" value="1"/>
</dbReference>